<gene>
    <name evidence="5" type="ORF">ATP06_0216635</name>
    <name evidence="4" type="ORF">AVL48_16950</name>
</gene>
<feature type="domain" description="N-acetyltransferase" evidence="3">
    <location>
        <begin position="1"/>
        <end position="152"/>
    </location>
</feature>
<evidence type="ECO:0000313" key="4">
    <source>
        <dbReference type="EMBL" id="KZB79281.1"/>
    </source>
</evidence>
<organism evidence="4 6">
    <name type="scientific">Amycolatopsis regifaucium</name>
    <dbReference type="NCBI Taxonomy" id="546365"/>
    <lineage>
        <taxon>Bacteria</taxon>
        <taxon>Bacillati</taxon>
        <taxon>Actinomycetota</taxon>
        <taxon>Actinomycetes</taxon>
        <taxon>Pseudonocardiales</taxon>
        <taxon>Pseudonocardiaceae</taxon>
        <taxon>Amycolatopsis</taxon>
    </lineage>
</organism>
<dbReference type="OrthoDB" id="9789603at2"/>
<dbReference type="InterPro" id="IPR016181">
    <property type="entry name" value="Acyl_CoA_acyltransferase"/>
</dbReference>
<dbReference type="PANTHER" id="PTHR43877">
    <property type="entry name" value="AMINOALKYLPHOSPHONATE N-ACETYLTRANSFERASE-RELATED-RELATED"/>
    <property type="match status" value="1"/>
</dbReference>
<keyword evidence="1" id="KW-0808">Transferase</keyword>
<reference evidence="5 7" key="2">
    <citation type="submission" date="2016-11" db="EMBL/GenBank/DDBJ databases">
        <title>Genome sequencing of Amycolatopsis regifaucium.</title>
        <authorList>
            <person name="Mayilraj S."/>
            <person name="Kaur N."/>
        </authorList>
    </citation>
    <scope>NUCLEOTIDE SEQUENCE [LARGE SCALE GENOMIC DNA]</scope>
    <source>
        <strain evidence="5 7">GY080</strain>
    </source>
</reference>
<dbReference type="InterPro" id="IPR000182">
    <property type="entry name" value="GNAT_dom"/>
</dbReference>
<keyword evidence="2" id="KW-0012">Acyltransferase</keyword>
<name>A0A154M3U1_9PSEU</name>
<dbReference type="SUPFAM" id="SSF55729">
    <property type="entry name" value="Acyl-CoA N-acyltransferases (Nat)"/>
    <property type="match status" value="1"/>
</dbReference>
<evidence type="ECO:0000313" key="7">
    <source>
        <dbReference type="Proteomes" id="UP000186883"/>
    </source>
</evidence>
<dbReference type="EMBL" id="LQCI01000052">
    <property type="protein sequence ID" value="KZB79281.1"/>
    <property type="molecule type" value="Genomic_DNA"/>
</dbReference>
<dbReference type="Proteomes" id="UP000186883">
    <property type="component" value="Unassembled WGS sequence"/>
</dbReference>
<sequence>MRTRPATPDDVDALVPLFEHWGHPQDRAGVAEILKQWQDLPRGALIVADDNADVVGMAAVVANPRLADAKRNAHLQGLVVARRRLRTGVASMLLTAAEDLAREWGCVRLELTTSRTRDAAQHFYRARGYHETTSRQERFIRELHDRTAGMAR</sequence>
<dbReference type="GO" id="GO:0016747">
    <property type="term" value="F:acyltransferase activity, transferring groups other than amino-acyl groups"/>
    <property type="evidence" value="ECO:0007669"/>
    <property type="project" value="InterPro"/>
</dbReference>
<reference evidence="4 6" key="1">
    <citation type="submission" date="2015-12" db="EMBL/GenBank/DDBJ databases">
        <title>Amycolatopsis regifaucium genome sequencing and assembly.</title>
        <authorList>
            <person name="Mayilraj S."/>
        </authorList>
    </citation>
    <scope>NUCLEOTIDE SEQUENCE [LARGE SCALE GENOMIC DNA]</scope>
    <source>
        <strain evidence="4 6">GY080</strain>
    </source>
</reference>
<evidence type="ECO:0000256" key="2">
    <source>
        <dbReference type="ARBA" id="ARBA00023315"/>
    </source>
</evidence>
<comment type="caution">
    <text evidence="4">The sequence shown here is derived from an EMBL/GenBank/DDBJ whole genome shotgun (WGS) entry which is preliminary data.</text>
</comment>
<accession>A0A154M3U1</accession>
<evidence type="ECO:0000313" key="6">
    <source>
        <dbReference type="Proteomes" id="UP000076321"/>
    </source>
</evidence>
<dbReference type="InterPro" id="IPR050832">
    <property type="entry name" value="Bact_Acetyltransf"/>
</dbReference>
<dbReference type="Pfam" id="PF00583">
    <property type="entry name" value="Acetyltransf_1"/>
    <property type="match status" value="1"/>
</dbReference>
<dbReference type="RefSeq" id="WP_074038186.1">
    <property type="nucleotide sequence ID" value="NZ_FOPQ01000002.1"/>
</dbReference>
<dbReference type="Proteomes" id="UP000076321">
    <property type="component" value="Unassembled WGS sequence"/>
</dbReference>
<dbReference type="PROSITE" id="PS51186">
    <property type="entry name" value="GNAT"/>
    <property type="match status" value="1"/>
</dbReference>
<evidence type="ECO:0000256" key="1">
    <source>
        <dbReference type="ARBA" id="ARBA00022679"/>
    </source>
</evidence>
<dbReference type="CDD" id="cd04301">
    <property type="entry name" value="NAT_SF"/>
    <property type="match status" value="1"/>
</dbReference>
<keyword evidence="7" id="KW-1185">Reference proteome</keyword>
<evidence type="ECO:0000259" key="3">
    <source>
        <dbReference type="PROSITE" id="PS51186"/>
    </source>
</evidence>
<proteinExistence type="predicted"/>
<dbReference type="Gene3D" id="3.40.630.30">
    <property type="match status" value="1"/>
</dbReference>
<dbReference type="PANTHER" id="PTHR43877:SF2">
    <property type="entry name" value="AMINOALKYLPHOSPHONATE N-ACETYLTRANSFERASE-RELATED"/>
    <property type="match status" value="1"/>
</dbReference>
<protein>
    <recommendedName>
        <fullName evidence="3">N-acetyltransferase domain-containing protein</fullName>
    </recommendedName>
</protein>
<dbReference type="AlphaFoldDB" id="A0A154M3U1"/>
<evidence type="ECO:0000313" key="5">
    <source>
        <dbReference type="EMBL" id="OKA07463.1"/>
    </source>
</evidence>
<dbReference type="EMBL" id="LOBU02000013">
    <property type="protein sequence ID" value="OKA07463.1"/>
    <property type="molecule type" value="Genomic_DNA"/>
</dbReference>